<dbReference type="RefSeq" id="WP_246359795.1">
    <property type="nucleotide sequence ID" value="NZ_BAABIF010000013.1"/>
</dbReference>
<feature type="transmembrane region" description="Helical" evidence="6">
    <location>
        <begin position="188"/>
        <end position="207"/>
    </location>
</feature>
<organism evidence="7 8">
    <name type="scientific">Stakelama sediminis</name>
    <dbReference type="NCBI Taxonomy" id="463200"/>
    <lineage>
        <taxon>Bacteria</taxon>
        <taxon>Pseudomonadati</taxon>
        <taxon>Pseudomonadota</taxon>
        <taxon>Alphaproteobacteria</taxon>
        <taxon>Sphingomonadales</taxon>
        <taxon>Sphingomonadaceae</taxon>
        <taxon>Stakelama</taxon>
    </lineage>
</organism>
<feature type="transmembrane region" description="Helical" evidence="6">
    <location>
        <begin position="156"/>
        <end position="176"/>
    </location>
</feature>
<keyword evidence="4 6" id="KW-1133">Transmembrane helix</keyword>
<feature type="transmembrane region" description="Helical" evidence="6">
    <location>
        <begin position="106"/>
        <end position="124"/>
    </location>
</feature>
<keyword evidence="8" id="KW-1185">Reference proteome</keyword>
<proteinExistence type="inferred from homology"/>
<protein>
    <submittedName>
        <fullName evidence="7">Putative membrane protein YhhN</fullName>
    </submittedName>
</protein>
<dbReference type="Pfam" id="PF07947">
    <property type="entry name" value="YhhN"/>
    <property type="match status" value="1"/>
</dbReference>
<feature type="transmembrane region" description="Helical" evidence="6">
    <location>
        <begin position="130"/>
        <end position="149"/>
    </location>
</feature>
<evidence type="ECO:0000256" key="2">
    <source>
        <dbReference type="ARBA" id="ARBA00007375"/>
    </source>
</evidence>
<evidence type="ECO:0000256" key="4">
    <source>
        <dbReference type="ARBA" id="ARBA00022989"/>
    </source>
</evidence>
<dbReference type="PANTHER" id="PTHR31885">
    <property type="entry name" value="GH04784P"/>
    <property type="match status" value="1"/>
</dbReference>
<dbReference type="Proteomes" id="UP000554342">
    <property type="component" value="Unassembled WGS sequence"/>
</dbReference>
<sequence>MRLIWWAAIVAGASYSWAAWMDWSGPMVTVWKGLGVGLLALWAATQARSTDGVLITIALLLGATGDVLLDAVGLSVGALAFLAGHVVAIILYLRNHRRKLSPSQRMLGRILPIATVLIAVSLVWDAGMVMAVGIYAAALGIMASTAWMSRFPRYRVGIGAVLFVLSDLLIFSRAGLLADSYVPTLLVWPLYFAGQLMIATGVVETLAKEERRA</sequence>
<evidence type="ECO:0000313" key="7">
    <source>
        <dbReference type="EMBL" id="MBB5718947.1"/>
    </source>
</evidence>
<comment type="subcellular location">
    <subcellularLocation>
        <location evidence="1">Membrane</location>
        <topology evidence="1">Multi-pass membrane protein</topology>
    </subcellularLocation>
</comment>
<reference evidence="7 8" key="1">
    <citation type="submission" date="2020-08" db="EMBL/GenBank/DDBJ databases">
        <title>Genomic Encyclopedia of Type Strains, Phase IV (KMG-IV): sequencing the most valuable type-strain genomes for metagenomic binning, comparative biology and taxonomic classification.</title>
        <authorList>
            <person name="Goeker M."/>
        </authorList>
    </citation>
    <scope>NUCLEOTIDE SEQUENCE [LARGE SCALE GENOMIC DNA]</scope>
    <source>
        <strain evidence="7 8">DSM 27203</strain>
    </source>
</reference>
<evidence type="ECO:0000256" key="6">
    <source>
        <dbReference type="SAM" id="Phobius"/>
    </source>
</evidence>
<dbReference type="EMBL" id="JACIJI010000002">
    <property type="protein sequence ID" value="MBB5718947.1"/>
    <property type="molecule type" value="Genomic_DNA"/>
</dbReference>
<keyword evidence="3 6" id="KW-0812">Transmembrane</keyword>
<evidence type="ECO:0000256" key="5">
    <source>
        <dbReference type="ARBA" id="ARBA00023136"/>
    </source>
</evidence>
<feature type="transmembrane region" description="Helical" evidence="6">
    <location>
        <begin position="75"/>
        <end position="94"/>
    </location>
</feature>
<evidence type="ECO:0000256" key="3">
    <source>
        <dbReference type="ARBA" id="ARBA00022692"/>
    </source>
</evidence>
<comment type="caution">
    <text evidence="7">The sequence shown here is derived from an EMBL/GenBank/DDBJ whole genome shotgun (WGS) entry which is preliminary data.</text>
</comment>
<dbReference type="GO" id="GO:0016020">
    <property type="term" value="C:membrane"/>
    <property type="evidence" value="ECO:0007669"/>
    <property type="project" value="UniProtKB-SubCell"/>
</dbReference>
<evidence type="ECO:0000256" key="1">
    <source>
        <dbReference type="ARBA" id="ARBA00004141"/>
    </source>
</evidence>
<evidence type="ECO:0000313" key="8">
    <source>
        <dbReference type="Proteomes" id="UP000554342"/>
    </source>
</evidence>
<dbReference type="AlphaFoldDB" id="A0A840YZI2"/>
<comment type="similarity">
    <text evidence="2">Belongs to the TMEM86 family.</text>
</comment>
<accession>A0A840YZI2</accession>
<gene>
    <name evidence="7" type="ORF">FHR23_001870</name>
</gene>
<keyword evidence="5 6" id="KW-0472">Membrane</keyword>
<name>A0A840YZI2_9SPHN</name>
<dbReference type="GO" id="GO:0016787">
    <property type="term" value="F:hydrolase activity"/>
    <property type="evidence" value="ECO:0007669"/>
    <property type="project" value="TreeGrafter"/>
</dbReference>
<dbReference type="PANTHER" id="PTHR31885:SF6">
    <property type="entry name" value="GH04784P"/>
    <property type="match status" value="1"/>
</dbReference>
<dbReference type="InterPro" id="IPR012506">
    <property type="entry name" value="TMEM86B-like"/>
</dbReference>